<name>A0A2P5HGD5_DIAHE</name>
<dbReference type="AlphaFoldDB" id="A0A2P5HGD5"/>
<dbReference type="InParanoid" id="A0A2P5HGD5"/>
<dbReference type="EMBL" id="MAVT02002427">
    <property type="protein sequence ID" value="POS69305.1"/>
    <property type="molecule type" value="Genomic_DNA"/>
</dbReference>
<reference evidence="2" key="1">
    <citation type="submission" date="2017-09" db="EMBL/GenBank/DDBJ databases">
        <title>Polyketide synthases of a Diaporthe helianthi virulent isolate.</title>
        <authorList>
            <person name="Baroncelli R."/>
        </authorList>
    </citation>
    <scope>NUCLEOTIDE SEQUENCE [LARGE SCALE GENOMIC DNA]</scope>
    <source>
        <strain evidence="2">7/96</strain>
    </source>
</reference>
<dbReference type="OrthoDB" id="62952at2759"/>
<gene>
    <name evidence="2" type="ORF">DHEL01_v212301</name>
</gene>
<evidence type="ECO:0000313" key="2">
    <source>
        <dbReference type="EMBL" id="POS69305.1"/>
    </source>
</evidence>
<protein>
    <submittedName>
        <fullName evidence="2">Uncharacterized protein</fullName>
    </submittedName>
</protein>
<feature type="region of interest" description="Disordered" evidence="1">
    <location>
        <begin position="289"/>
        <end position="308"/>
    </location>
</feature>
<keyword evidence="3" id="KW-1185">Reference proteome</keyword>
<evidence type="ECO:0000256" key="1">
    <source>
        <dbReference type="SAM" id="MobiDB-lite"/>
    </source>
</evidence>
<accession>A0A2P5HGD5</accession>
<dbReference type="Proteomes" id="UP000094444">
    <property type="component" value="Unassembled WGS sequence"/>
</dbReference>
<comment type="caution">
    <text evidence="2">The sequence shown here is derived from an EMBL/GenBank/DDBJ whole genome shotgun (WGS) entry which is preliminary data.</text>
</comment>
<evidence type="ECO:0000313" key="3">
    <source>
        <dbReference type="Proteomes" id="UP000094444"/>
    </source>
</evidence>
<feature type="compositionally biased region" description="Acidic residues" evidence="1">
    <location>
        <begin position="296"/>
        <end position="308"/>
    </location>
</feature>
<organism evidence="2 3">
    <name type="scientific">Diaporthe helianthi</name>
    <dbReference type="NCBI Taxonomy" id="158607"/>
    <lineage>
        <taxon>Eukaryota</taxon>
        <taxon>Fungi</taxon>
        <taxon>Dikarya</taxon>
        <taxon>Ascomycota</taxon>
        <taxon>Pezizomycotina</taxon>
        <taxon>Sordariomycetes</taxon>
        <taxon>Sordariomycetidae</taxon>
        <taxon>Diaporthales</taxon>
        <taxon>Diaporthaceae</taxon>
        <taxon>Diaporthe</taxon>
    </lineage>
</organism>
<sequence length="444" mass="51205">MNATTELPEPMGSSLNSFITRKLNEYGWLPAGHDDEDVKLAIIKNLLEPRSKHFQGPIPAILVKEGTQIAVAEVLCTTLLKDTPPNDEKLLSFTRSLVDFYHVHCFNQSIWNGSLSLGFMGNGGIPSHDTLTKLRTGRRLSFFSLPPEIRNMIYKEHLISPKGRVVRSFTQPPLLQANRMIRDEAIPIFYSGNDFEITVKRTAEYERLAGITLIPSMPSVDMWAWHRFLRMWDVFNKNGSNCLQYVERITVIYQLSLDTGSVFGENEFDKRIGFRLSSKLFEEDLDQDYKMKSDSESDSDDSDDYSDVDPDELEAEVLALAEDDADERAGYQISNGNQGQDPEKDFDPVGVFELNRGSVECRSRLQTQHFIFYRVRRYATGQLWSTYPVRRLATMLLRCVRDCPRVQNNFDFLCEDYQRWMSGNRSVYSQYDPSEFYDPDEEEE</sequence>
<proteinExistence type="predicted"/>